<proteinExistence type="predicted"/>
<feature type="chain" id="PRO_5046787245" description="Secreted protein" evidence="1">
    <location>
        <begin position="24"/>
        <end position="82"/>
    </location>
</feature>
<name>A0ABU6YSF1_9FABA</name>
<comment type="caution">
    <text evidence="2">The sequence shown here is derived from an EMBL/GenBank/DDBJ whole genome shotgun (WGS) entry which is preliminary data.</text>
</comment>
<organism evidence="2 3">
    <name type="scientific">Stylosanthes scabra</name>
    <dbReference type="NCBI Taxonomy" id="79078"/>
    <lineage>
        <taxon>Eukaryota</taxon>
        <taxon>Viridiplantae</taxon>
        <taxon>Streptophyta</taxon>
        <taxon>Embryophyta</taxon>
        <taxon>Tracheophyta</taxon>
        <taxon>Spermatophyta</taxon>
        <taxon>Magnoliopsida</taxon>
        <taxon>eudicotyledons</taxon>
        <taxon>Gunneridae</taxon>
        <taxon>Pentapetalae</taxon>
        <taxon>rosids</taxon>
        <taxon>fabids</taxon>
        <taxon>Fabales</taxon>
        <taxon>Fabaceae</taxon>
        <taxon>Papilionoideae</taxon>
        <taxon>50 kb inversion clade</taxon>
        <taxon>dalbergioids sensu lato</taxon>
        <taxon>Dalbergieae</taxon>
        <taxon>Pterocarpus clade</taxon>
        <taxon>Stylosanthes</taxon>
    </lineage>
</organism>
<accession>A0ABU6YSF1</accession>
<evidence type="ECO:0000313" key="2">
    <source>
        <dbReference type="EMBL" id="MED6213340.1"/>
    </source>
</evidence>
<feature type="non-terminal residue" evidence="2">
    <location>
        <position position="82"/>
    </location>
</feature>
<dbReference type="Proteomes" id="UP001341840">
    <property type="component" value="Unassembled WGS sequence"/>
</dbReference>
<evidence type="ECO:0008006" key="4">
    <source>
        <dbReference type="Google" id="ProtNLM"/>
    </source>
</evidence>
<keyword evidence="3" id="KW-1185">Reference proteome</keyword>
<evidence type="ECO:0000256" key="1">
    <source>
        <dbReference type="SAM" id="SignalP"/>
    </source>
</evidence>
<gene>
    <name evidence="2" type="ORF">PIB30_092150</name>
</gene>
<sequence>MRVRKRCLGVGVFVILQIRLGKADEMWGSVVTPRRWDRCLGVGDCVGGLVGQRGGAFGDMDGAWLGRGDEVGWGWDRRLGIE</sequence>
<keyword evidence="1" id="KW-0732">Signal</keyword>
<reference evidence="2 3" key="1">
    <citation type="journal article" date="2023" name="Plants (Basel)">
        <title>Bridging the Gap: Combining Genomics and Transcriptomics Approaches to Understand Stylosanthes scabra, an Orphan Legume from the Brazilian Caatinga.</title>
        <authorList>
            <person name="Ferreira-Neto J.R.C."/>
            <person name="da Silva M.D."/>
            <person name="Binneck E."/>
            <person name="de Melo N.F."/>
            <person name="da Silva R.H."/>
            <person name="de Melo A.L.T.M."/>
            <person name="Pandolfi V."/>
            <person name="Bustamante F.O."/>
            <person name="Brasileiro-Vidal A.C."/>
            <person name="Benko-Iseppon A.M."/>
        </authorList>
    </citation>
    <scope>NUCLEOTIDE SEQUENCE [LARGE SCALE GENOMIC DNA]</scope>
    <source>
        <tissue evidence="2">Leaves</tissue>
    </source>
</reference>
<dbReference type="EMBL" id="JASCZI010243537">
    <property type="protein sequence ID" value="MED6213340.1"/>
    <property type="molecule type" value="Genomic_DNA"/>
</dbReference>
<evidence type="ECO:0000313" key="3">
    <source>
        <dbReference type="Proteomes" id="UP001341840"/>
    </source>
</evidence>
<protein>
    <recommendedName>
        <fullName evidence="4">Secreted protein</fullName>
    </recommendedName>
</protein>
<feature type="signal peptide" evidence="1">
    <location>
        <begin position="1"/>
        <end position="23"/>
    </location>
</feature>